<dbReference type="Proteomes" id="UP001197247">
    <property type="component" value="Unassembled WGS sequence"/>
</dbReference>
<dbReference type="Gene3D" id="3.40.190.290">
    <property type="match status" value="1"/>
</dbReference>
<evidence type="ECO:0000259" key="5">
    <source>
        <dbReference type="Pfam" id="PF03466"/>
    </source>
</evidence>
<keyword evidence="4" id="KW-0804">Transcription</keyword>
<dbReference type="RefSeq" id="WP_214155501.1">
    <property type="nucleotide sequence ID" value="NZ_JAHBAY010000003.1"/>
</dbReference>
<protein>
    <recommendedName>
        <fullName evidence="5">LysR substrate-binding domain-containing protein</fullName>
    </recommendedName>
</protein>
<evidence type="ECO:0000256" key="2">
    <source>
        <dbReference type="ARBA" id="ARBA00023015"/>
    </source>
</evidence>
<keyword evidence="3" id="KW-0238">DNA-binding</keyword>
<dbReference type="SUPFAM" id="SSF53850">
    <property type="entry name" value="Periplasmic binding protein-like II"/>
    <property type="match status" value="1"/>
</dbReference>
<evidence type="ECO:0000256" key="1">
    <source>
        <dbReference type="ARBA" id="ARBA00009437"/>
    </source>
</evidence>
<name>A0ABS5TEE1_9ACTN</name>
<keyword evidence="2" id="KW-0805">Transcription regulation</keyword>
<accession>A0ABS5TEE1</accession>
<dbReference type="PANTHER" id="PTHR30346:SF28">
    <property type="entry name" value="HTH-TYPE TRANSCRIPTIONAL REGULATOR CYNR"/>
    <property type="match status" value="1"/>
</dbReference>
<organism evidence="6 7">
    <name type="scientific">Kineosporia corallincola</name>
    <dbReference type="NCBI Taxonomy" id="2835133"/>
    <lineage>
        <taxon>Bacteria</taxon>
        <taxon>Bacillati</taxon>
        <taxon>Actinomycetota</taxon>
        <taxon>Actinomycetes</taxon>
        <taxon>Kineosporiales</taxon>
        <taxon>Kineosporiaceae</taxon>
        <taxon>Kineosporia</taxon>
    </lineage>
</organism>
<proteinExistence type="inferred from homology"/>
<evidence type="ECO:0000256" key="3">
    <source>
        <dbReference type="ARBA" id="ARBA00023125"/>
    </source>
</evidence>
<evidence type="ECO:0000313" key="7">
    <source>
        <dbReference type="Proteomes" id="UP001197247"/>
    </source>
</evidence>
<keyword evidence="7" id="KW-1185">Reference proteome</keyword>
<dbReference type="Pfam" id="PF03466">
    <property type="entry name" value="LysR_substrate"/>
    <property type="match status" value="1"/>
</dbReference>
<dbReference type="InterPro" id="IPR005119">
    <property type="entry name" value="LysR_subst-bd"/>
</dbReference>
<comment type="caution">
    <text evidence="6">The sequence shown here is derived from an EMBL/GenBank/DDBJ whole genome shotgun (WGS) entry which is preliminary data.</text>
</comment>
<reference evidence="6 7" key="1">
    <citation type="submission" date="2021-05" db="EMBL/GenBank/DDBJ databases">
        <title>Kineosporia and Streptomyces sp. nov. two new marine actinobacteria isolated from Coral.</title>
        <authorList>
            <person name="Buangrab K."/>
            <person name="Sutthacheep M."/>
            <person name="Yeemin T."/>
            <person name="Harunari E."/>
            <person name="Igarashi Y."/>
            <person name="Kanchanasin P."/>
            <person name="Tanasupawat S."/>
            <person name="Phongsopitanun W."/>
        </authorList>
    </citation>
    <scope>NUCLEOTIDE SEQUENCE [LARGE SCALE GENOMIC DNA]</scope>
    <source>
        <strain evidence="6 7">J2-2</strain>
    </source>
</reference>
<evidence type="ECO:0000313" key="6">
    <source>
        <dbReference type="EMBL" id="MBT0769223.1"/>
    </source>
</evidence>
<sequence length="130" mass="13824">MLKFTASWSTPLTSPAALESVDLARAAGEPFITFWPRAELLLLTEQLCRQAGFTLSVAVRTGEVATARALVAAGLGVAVVPQPMTGTPGAVHVPLDDPEAERSIGVAWPTLNREGQLSPAVERFLAFLRE</sequence>
<dbReference type="PANTHER" id="PTHR30346">
    <property type="entry name" value="TRANSCRIPTIONAL DUAL REGULATOR HCAR-RELATED"/>
    <property type="match status" value="1"/>
</dbReference>
<feature type="domain" description="LysR substrate-binding" evidence="5">
    <location>
        <begin position="16"/>
        <end position="130"/>
    </location>
</feature>
<evidence type="ECO:0000256" key="4">
    <source>
        <dbReference type="ARBA" id="ARBA00023163"/>
    </source>
</evidence>
<comment type="similarity">
    <text evidence="1">Belongs to the LysR transcriptional regulatory family.</text>
</comment>
<gene>
    <name evidence="6" type="ORF">KIH74_09850</name>
</gene>
<dbReference type="EMBL" id="JAHBAY010000003">
    <property type="protein sequence ID" value="MBT0769223.1"/>
    <property type="molecule type" value="Genomic_DNA"/>
</dbReference>